<name>A0ABU2JWY7_9ACTN</name>
<accession>A0ABU2JWY7</accession>
<feature type="compositionally biased region" description="Pro residues" evidence="1">
    <location>
        <begin position="522"/>
        <end position="541"/>
    </location>
</feature>
<dbReference type="Proteomes" id="UP001183410">
    <property type="component" value="Unassembled WGS sequence"/>
</dbReference>
<gene>
    <name evidence="3" type="ORF">RM844_23540</name>
</gene>
<reference evidence="4" key="1">
    <citation type="submission" date="2023-07" db="EMBL/GenBank/DDBJ databases">
        <title>30 novel species of actinomycetes from the DSMZ collection.</title>
        <authorList>
            <person name="Nouioui I."/>
        </authorList>
    </citation>
    <scope>NUCLEOTIDE SEQUENCE [LARGE SCALE GENOMIC DNA]</scope>
    <source>
        <strain evidence="4">DSM 44915</strain>
    </source>
</reference>
<dbReference type="RefSeq" id="WP_311669348.1">
    <property type="nucleotide sequence ID" value="NZ_JAVREO010000015.1"/>
</dbReference>
<comment type="caution">
    <text evidence="3">The sequence shown here is derived from an EMBL/GenBank/DDBJ whole genome shotgun (WGS) entry which is preliminary data.</text>
</comment>
<dbReference type="PANTHER" id="PTHR45527">
    <property type="entry name" value="NONRIBOSOMAL PEPTIDE SYNTHETASE"/>
    <property type="match status" value="1"/>
</dbReference>
<keyword evidence="4" id="KW-1185">Reference proteome</keyword>
<dbReference type="Gene3D" id="3.40.50.12780">
    <property type="entry name" value="N-terminal domain of ligase-like"/>
    <property type="match status" value="1"/>
</dbReference>
<protein>
    <submittedName>
        <fullName evidence="3">Amino acid adenylation domain-containing protein</fullName>
    </submittedName>
</protein>
<dbReference type="Gene3D" id="3.30.300.30">
    <property type="match status" value="1"/>
</dbReference>
<proteinExistence type="predicted"/>
<feature type="region of interest" description="Disordered" evidence="1">
    <location>
        <begin position="512"/>
        <end position="547"/>
    </location>
</feature>
<dbReference type="NCBIfam" id="TIGR01733">
    <property type="entry name" value="AA-adenyl-dom"/>
    <property type="match status" value="1"/>
</dbReference>
<evidence type="ECO:0000313" key="4">
    <source>
        <dbReference type="Proteomes" id="UP001183410"/>
    </source>
</evidence>
<dbReference type="InterPro" id="IPR045851">
    <property type="entry name" value="AMP-bd_C_sf"/>
</dbReference>
<evidence type="ECO:0000259" key="2">
    <source>
        <dbReference type="Pfam" id="PF00501"/>
    </source>
</evidence>
<evidence type="ECO:0000313" key="3">
    <source>
        <dbReference type="EMBL" id="MDT0269263.1"/>
    </source>
</evidence>
<evidence type="ECO:0000256" key="1">
    <source>
        <dbReference type="SAM" id="MobiDB-lite"/>
    </source>
</evidence>
<feature type="domain" description="AMP-dependent synthetase/ligase" evidence="2">
    <location>
        <begin position="18"/>
        <end position="381"/>
    </location>
</feature>
<dbReference type="PROSITE" id="PS00455">
    <property type="entry name" value="AMP_BINDING"/>
    <property type="match status" value="1"/>
</dbReference>
<dbReference type="InterPro" id="IPR000873">
    <property type="entry name" value="AMP-dep_synth/lig_dom"/>
</dbReference>
<dbReference type="InterPro" id="IPR042099">
    <property type="entry name" value="ANL_N_sf"/>
</dbReference>
<dbReference type="InterPro" id="IPR020845">
    <property type="entry name" value="AMP-binding_CS"/>
</dbReference>
<sequence>MAGFTEHALHGRFLRGLDRAPDGIAVRTTDTTISYRELHATALRWAGALTAATPGPDRAVGVLAKKGQAAYAGTLAALYAGATVVPLDPDFPPARLRGMIAAAGVTSLVVDEAGHAALPALLDGAPAGLPVLDPTGPPAAGARPIDPAAATPLARPAEVAPDAVAYVLFTSGSTGTPKGVTVSHANFRHYFDLVDQRYQLGPDDALSQTFDLNFDCGVFDVFTAWGAGARLVAVTPRAYVDLPAFLREHGITVWFATPSSITLVRRMGGLTPGALPGLRLSLFAGEALRCADTADWQAAAPHSAVENLYGPTELTVTIAAYRWAGRDTEAHAVHGVVPIGPVHPGHRTLLLDEAGRPVPPADTPREGELCVSGPQVSPGYLDPAQNAGRFLDHAGHRWYRTGDRVRELGGGQLAYLGRADSQVQIHGQRVELAEVEHALNAADQVTEVAAVDVGTERGTELMVFYAGTASRPALLAHARRALPPGLVPRFLQPVTELPLNSNRKIDRGQLRRRAAELVAPSAPQPPPAAPPARPGPQPHPAPELGVG</sequence>
<dbReference type="PANTHER" id="PTHR45527:SF1">
    <property type="entry name" value="FATTY ACID SYNTHASE"/>
    <property type="match status" value="1"/>
</dbReference>
<dbReference type="Pfam" id="PF00501">
    <property type="entry name" value="AMP-binding"/>
    <property type="match status" value="1"/>
</dbReference>
<dbReference type="InterPro" id="IPR010071">
    <property type="entry name" value="AA_adenyl_dom"/>
</dbReference>
<dbReference type="EMBL" id="JAVREO010000015">
    <property type="protein sequence ID" value="MDT0269263.1"/>
    <property type="molecule type" value="Genomic_DNA"/>
</dbReference>
<organism evidence="3 4">
    <name type="scientific">Streptomyces chisholmiae</name>
    <dbReference type="NCBI Taxonomy" id="3075540"/>
    <lineage>
        <taxon>Bacteria</taxon>
        <taxon>Bacillati</taxon>
        <taxon>Actinomycetota</taxon>
        <taxon>Actinomycetes</taxon>
        <taxon>Kitasatosporales</taxon>
        <taxon>Streptomycetaceae</taxon>
        <taxon>Streptomyces</taxon>
    </lineage>
</organism>
<dbReference type="SUPFAM" id="SSF56801">
    <property type="entry name" value="Acetyl-CoA synthetase-like"/>
    <property type="match status" value="1"/>
</dbReference>